<organism evidence="2 3">
    <name type="scientific">Sediminivirga luteola</name>
    <dbReference type="NCBI Taxonomy" id="1774748"/>
    <lineage>
        <taxon>Bacteria</taxon>
        <taxon>Bacillati</taxon>
        <taxon>Actinomycetota</taxon>
        <taxon>Actinomycetes</taxon>
        <taxon>Micrococcales</taxon>
        <taxon>Brevibacteriaceae</taxon>
        <taxon>Sediminivirga</taxon>
    </lineage>
</organism>
<dbReference type="Gene3D" id="2.130.10.10">
    <property type="entry name" value="YVTN repeat-like/Quinoprotein amine dehydrogenase"/>
    <property type="match status" value="1"/>
</dbReference>
<dbReference type="PROSITE" id="PS51257">
    <property type="entry name" value="PROKAR_LIPOPROTEIN"/>
    <property type="match status" value="1"/>
</dbReference>
<dbReference type="Proteomes" id="UP000616114">
    <property type="component" value="Unassembled WGS sequence"/>
</dbReference>
<evidence type="ECO:0000256" key="1">
    <source>
        <dbReference type="SAM" id="SignalP"/>
    </source>
</evidence>
<sequence>MPCNRSLSVSAAALVSLLALSACQQQSTAPAAEETSAVPHGYVEGAEEADEPQLRLASLDTETGTLTLVDLVSEEVVTEVENAPGTSLAAADQRYLYLTDQDAGAARIVDSGVWTVDHGDHKHYYRAEPSVVGDVPGTDPAHVVAHDSAVAFFFDGDGAARVYDRSPLGDGELTELNSVEPGPHHGVAVPLGDDVLSTVPADATDDLPSEVVAYGPDGTATPLPETCTELHGTAATRAGVLFACEDGVLQVDEDLNAELLPYPDEADGERAWSLSAGREVVAAAAGDAGILILDADSGQWHTVSTDAPVTSLDVAPDDSVVVALDEHGTGYAVDAGNGEVLAQSELLADAGSGDGHGSGPSVVVDRERTYVSDPAGGRVLELDAADGLREARVLELGGHPSSLAVTGR</sequence>
<keyword evidence="1" id="KW-0732">Signal</keyword>
<dbReference type="SUPFAM" id="SSF50998">
    <property type="entry name" value="Quinoprotein alcohol dehydrogenase-like"/>
    <property type="match status" value="1"/>
</dbReference>
<dbReference type="RefSeq" id="WP_188549296.1">
    <property type="nucleotide sequence ID" value="NZ_BMFY01000002.1"/>
</dbReference>
<keyword evidence="2" id="KW-0449">Lipoprotein</keyword>
<gene>
    <name evidence="2" type="ORF">GCM10011333_04430</name>
</gene>
<accession>A0A8J2TVS0</accession>
<evidence type="ECO:0000313" key="3">
    <source>
        <dbReference type="Proteomes" id="UP000616114"/>
    </source>
</evidence>
<dbReference type="InterPro" id="IPR011047">
    <property type="entry name" value="Quinoprotein_ADH-like_sf"/>
</dbReference>
<protein>
    <submittedName>
        <fullName evidence="2">Lipoprotein</fullName>
    </submittedName>
</protein>
<reference evidence="2" key="1">
    <citation type="journal article" date="2014" name="Int. J. Syst. Evol. Microbiol.">
        <title>Complete genome sequence of Corynebacterium casei LMG S-19264T (=DSM 44701T), isolated from a smear-ripened cheese.</title>
        <authorList>
            <consortium name="US DOE Joint Genome Institute (JGI-PGF)"/>
            <person name="Walter F."/>
            <person name="Albersmeier A."/>
            <person name="Kalinowski J."/>
            <person name="Ruckert C."/>
        </authorList>
    </citation>
    <scope>NUCLEOTIDE SEQUENCE</scope>
    <source>
        <strain evidence="2">CGMCC 1.12785</strain>
    </source>
</reference>
<dbReference type="AlphaFoldDB" id="A0A8J2TVS0"/>
<dbReference type="InterPro" id="IPR015943">
    <property type="entry name" value="WD40/YVTN_repeat-like_dom_sf"/>
</dbReference>
<name>A0A8J2TVS0_9MICO</name>
<feature type="signal peptide" evidence="1">
    <location>
        <begin position="1"/>
        <end position="21"/>
    </location>
</feature>
<reference evidence="2" key="2">
    <citation type="submission" date="2020-09" db="EMBL/GenBank/DDBJ databases">
        <authorList>
            <person name="Sun Q."/>
            <person name="Zhou Y."/>
        </authorList>
    </citation>
    <scope>NUCLEOTIDE SEQUENCE</scope>
    <source>
        <strain evidence="2">CGMCC 1.12785</strain>
    </source>
</reference>
<dbReference type="EMBL" id="BMFY01000002">
    <property type="protein sequence ID" value="GGA04896.1"/>
    <property type="molecule type" value="Genomic_DNA"/>
</dbReference>
<evidence type="ECO:0000313" key="2">
    <source>
        <dbReference type="EMBL" id="GGA04896.1"/>
    </source>
</evidence>
<comment type="caution">
    <text evidence="2">The sequence shown here is derived from an EMBL/GenBank/DDBJ whole genome shotgun (WGS) entry which is preliminary data.</text>
</comment>
<proteinExistence type="predicted"/>
<feature type="chain" id="PRO_5039631748" evidence="1">
    <location>
        <begin position="22"/>
        <end position="408"/>
    </location>
</feature>
<keyword evidence="3" id="KW-1185">Reference proteome</keyword>